<dbReference type="AlphaFoldDB" id="A0A2P2Q2E4"/>
<name>A0A2P2Q2E4_RHIMU</name>
<protein>
    <submittedName>
        <fullName evidence="1">Uncharacterized protein</fullName>
    </submittedName>
</protein>
<proteinExistence type="predicted"/>
<accession>A0A2P2Q2E4</accession>
<evidence type="ECO:0000313" key="1">
    <source>
        <dbReference type="EMBL" id="MBX61158.1"/>
    </source>
</evidence>
<reference evidence="1" key="1">
    <citation type="submission" date="2018-02" db="EMBL/GenBank/DDBJ databases">
        <title>Rhizophora mucronata_Transcriptome.</title>
        <authorList>
            <person name="Meera S.P."/>
            <person name="Sreeshan A."/>
            <person name="Augustine A."/>
        </authorList>
    </citation>
    <scope>NUCLEOTIDE SEQUENCE</scope>
    <source>
        <tissue evidence="1">Leaf</tissue>
    </source>
</reference>
<sequence>MILSSCFQHIMTTPMAGLVELFVPQMLIANGQCSDLLC</sequence>
<dbReference type="EMBL" id="GGEC01080674">
    <property type="protein sequence ID" value="MBX61158.1"/>
    <property type="molecule type" value="Transcribed_RNA"/>
</dbReference>
<organism evidence="1">
    <name type="scientific">Rhizophora mucronata</name>
    <name type="common">Asiatic mangrove</name>
    <dbReference type="NCBI Taxonomy" id="61149"/>
    <lineage>
        <taxon>Eukaryota</taxon>
        <taxon>Viridiplantae</taxon>
        <taxon>Streptophyta</taxon>
        <taxon>Embryophyta</taxon>
        <taxon>Tracheophyta</taxon>
        <taxon>Spermatophyta</taxon>
        <taxon>Magnoliopsida</taxon>
        <taxon>eudicotyledons</taxon>
        <taxon>Gunneridae</taxon>
        <taxon>Pentapetalae</taxon>
        <taxon>rosids</taxon>
        <taxon>fabids</taxon>
        <taxon>Malpighiales</taxon>
        <taxon>Rhizophoraceae</taxon>
        <taxon>Rhizophora</taxon>
    </lineage>
</organism>